<dbReference type="InterPro" id="IPR029787">
    <property type="entry name" value="Nucleotide_cyclase"/>
</dbReference>
<name>A0A848G850_9RHOO</name>
<keyword evidence="1" id="KW-1133">Transmembrane helix</keyword>
<dbReference type="Proteomes" id="UP000580043">
    <property type="component" value="Unassembled WGS sequence"/>
</dbReference>
<keyword evidence="4" id="KW-1185">Reference proteome</keyword>
<dbReference type="Gene3D" id="3.30.70.270">
    <property type="match status" value="1"/>
</dbReference>
<feature type="transmembrane region" description="Helical" evidence="1">
    <location>
        <begin position="157"/>
        <end position="175"/>
    </location>
</feature>
<evidence type="ECO:0000259" key="2">
    <source>
        <dbReference type="PROSITE" id="PS50887"/>
    </source>
</evidence>
<dbReference type="SUPFAM" id="SSF55073">
    <property type="entry name" value="Nucleotide cyclase"/>
    <property type="match status" value="1"/>
</dbReference>
<gene>
    <name evidence="3" type="ORF">HHL15_16430</name>
</gene>
<dbReference type="InterPro" id="IPR000160">
    <property type="entry name" value="GGDEF_dom"/>
</dbReference>
<evidence type="ECO:0000313" key="3">
    <source>
        <dbReference type="EMBL" id="NML27342.1"/>
    </source>
</evidence>
<feature type="domain" description="GGDEF" evidence="2">
    <location>
        <begin position="312"/>
        <end position="445"/>
    </location>
</feature>
<reference evidence="3 4" key="1">
    <citation type="submission" date="2020-04" db="EMBL/GenBank/DDBJ databases">
        <title>Zoogloea sp. G-4-1-14 isolated from soil.</title>
        <authorList>
            <person name="Dahal R.H."/>
        </authorList>
    </citation>
    <scope>NUCLEOTIDE SEQUENCE [LARGE SCALE GENOMIC DNA]</scope>
    <source>
        <strain evidence="3 4">G-4-1-14</strain>
    </source>
</reference>
<feature type="transmembrane region" description="Helical" evidence="1">
    <location>
        <begin position="130"/>
        <end position="150"/>
    </location>
</feature>
<keyword evidence="1" id="KW-0472">Membrane</keyword>
<keyword evidence="1" id="KW-0812">Transmembrane</keyword>
<dbReference type="EMBL" id="JABBGA010000014">
    <property type="protein sequence ID" value="NML27342.1"/>
    <property type="molecule type" value="Genomic_DNA"/>
</dbReference>
<proteinExistence type="predicted"/>
<protein>
    <submittedName>
        <fullName evidence="3">GGDEF domain-containing protein</fullName>
    </submittedName>
</protein>
<dbReference type="Pfam" id="PF00990">
    <property type="entry name" value="GGDEF"/>
    <property type="match status" value="1"/>
</dbReference>
<organism evidence="3 4">
    <name type="scientific">Zoogloea dura</name>
    <dbReference type="NCBI Taxonomy" id="2728840"/>
    <lineage>
        <taxon>Bacteria</taxon>
        <taxon>Pseudomonadati</taxon>
        <taxon>Pseudomonadota</taxon>
        <taxon>Betaproteobacteria</taxon>
        <taxon>Rhodocyclales</taxon>
        <taxon>Zoogloeaceae</taxon>
        <taxon>Zoogloea</taxon>
    </lineage>
</organism>
<sequence>MQHVDADGKSVDREIGHFRFDGCSGAFPVLFSATFFSLEKLKFCQTLFRQWCWRSTSFAFVAGLLCTRTHSTMHLLTLSFKDDSLETKFLRAIQTRTRRQGQFACVVGMIVYLLHGALDQWFVSPDLISQIWVARLTALCVPALVLLVSLTRFFDPIAHLLLALVGAAAGTGLIAMQMNLPLENAPYYYPMMVLVTFFTYNFIGTRFIYAFCVDLVLLAAYNLMFFALLDYPVHVLLGHDFFIVSANLIGGSVGYLTERQRRLLYLREQELEAERTHHLQRSLHDQLTGLPNRELLYDRINQAELSAQRNQTLHCGFFLDLDGFKSVNDSFGHKIGDQALREVARRLQATVRATDTVARIGGDEFFVLAENIGDLSAAHTLAHKLLAELAVPFAFLPEHAQMGASIGICPFPYEGMTVSDLIHRADEGMYRVKTSGKGRFAVADLSGWPDVVVQGGG</sequence>
<dbReference type="RefSeq" id="WP_169146877.1">
    <property type="nucleotide sequence ID" value="NZ_JABBGA010000014.1"/>
</dbReference>
<dbReference type="InterPro" id="IPR043128">
    <property type="entry name" value="Rev_trsase/Diguanyl_cyclase"/>
</dbReference>
<dbReference type="AlphaFoldDB" id="A0A848G850"/>
<feature type="transmembrane region" description="Helical" evidence="1">
    <location>
        <begin position="101"/>
        <end position="118"/>
    </location>
</feature>
<dbReference type="PANTHER" id="PTHR46663:SF3">
    <property type="entry name" value="SLL0267 PROTEIN"/>
    <property type="match status" value="1"/>
</dbReference>
<dbReference type="PROSITE" id="PS50887">
    <property type="entry name" value="GGDEF"/>
    <property type="match status" value="1"/>
</dbReference>
<evidence type="ECO:0000256" key="1">
    <source>
        <dbReference type="SAM" id="Phobius"/>
    </source>
</evidence>
<feature type="transmembrane region" description="Helical" evidence="1">
    <location>
        <begin position="208"/>
        <end position="229"/>
    </location>
</feature>
<feature type="transmembrane region" description="Helical" evidence="1">
    <location>
        <begin position="241"/>
        <end position="257"/>
    </location>
</feature>
<dbReference type="SMART" id="SM00267">
    <property type="entry name" value="GGDEF"/>
    <property type="match status" value="1"/>
</dbReference>
<accession>A0A848G850</accession>
<dbReference type="CDD" id="cd01949">
    <property type="entry name" value="GGDEF"/>
    <property type="match status" value="1"/>
</dbReference>
<feature type="transmembrane region" description="Helical" evidence="1">
    <location>
        <begin position="187"/>
        <end position="203"/>
    </location>
</feature>
<evidence type="ECO:0000313" key="4">
    <source>
        <dbReference type="Proteomes" id="UP000580043"/>
    </source>
</evidence>
<dbReference type="NCBIfam" id="TIGR00254">
    <property type="entry name" value="GGDEF"/>
    <property type="match status" value="1"/>
</dbReference>
<comment type="caution">
    <text evidence="3">The sequence shown here is derived from an EMBL/GenBank/DDBJ whole genome shotgun (WGS) entry which is preliminary data.</text>
</comment>
<dbReference type="PANTHER" id="PTHR46663">
    <property type="entry name" value="DIGUANYLATE CYCLASE DGCT-RELATED"/>
    <property type="match status" value="1"/>
</dbReference>
<dbReference type="InterPro" id="IPR052163">
    <property type="entry name" value="DGC-Regulatory_Protein"/>
</dbReference>